<sequence length="41" mass="4789">MTSFVMQNLPGCVLSMSRAMLLLHQSQTVSRSLRKWHWSHC</sequence>
<accession>A0A5D2H9G8</accession>
<evidence type="ECO:0000313" key="1">
    <source>
        <dbReference type="EMBL" id="TYH26560.1"/>
    </source>
</evidence>
<keyword evidence="2" id="KW-1185">Reference proteome</keyword>
<dbReference type="Proteomes" id="UP000323506">
    <property type="component" value="Chromosome A03"/>
</dbReference>
<gene>
    <name evidence="1" type="ORF">ES288_A03G262000v1</name>
</gene>
<organism evidence="1 2">
    <name type="scientific">Gossypium darwinii</name>
    <name type="common">Darwin's cotton</name>
    <name type="synonym">Gossypium barbadense var. darwinii</name>
    <dbReference type="NCBI Taxonomy" id="34276"/>
    <lineage>
        <taxon>Eukaryota</taxon>
        <taxon>Viridiplantae</taxon>
        <taxon>Streptophyta</taxon>
        <taxon>Embryophyta</taxon>
        <taxon>Tracheophyta</taxon>
        <taxon>Spermatophyta</taxon>
        <taxon>Magnoliopsida</taxon>
        <taxon>eudicotyledons</taxon>
        <taxon>Gunneridae</taxon>
        <taxon>Pentapetalae</taxon>
        <taxon>rosids</taxon>
        <taxon>malvids</taxon>
        <taxon>Malvales</taxon>
        <taxon>Malvaceae</taxon>
        <taxon>Malvoideae</taxon>
        <taxon>Gossypium</taxon>
    </lineage>
</organism>
<dbReference type="AlphaFoldDB" id="A0A5D2H9G8"/>
<proteinExistence type="predicted"/>
<evidence type="ECO:0000313" key="2">
    <source>
        <dbReference type="Proteomes" id="UP000323506"/>
    </source>
</evidence>
<reference evidence="1 2" key="1">
    <citation type="submission" date="2019-06" db="EMBL/GenBank/DDBJ databases">
        <title>WGS assembly of Gossypium darwinii.</title>
        <authorList>
            <person name="Chen Z.J."/>
            <person name="Sreedasyam A."/>
            <person name="Ando A."/>
            <person name="Song Q."/>
            <person name="De L."/>
            <person name="Hulse-Kemp A."/>
            <person name="Ding M."/>
            <person name="Ye W."/>
            <person name="Kirkbride R."/>
            <person name="Jenkins J."/>
            <person name="Plott C."/>
            <person name="Lovell J."/>
            <person name="Lin Y.-M."/>
            <person name="Vaughn R."/>
            <person name="Liu B."/>
            <person name="Li W."/>
            <person name="Simpson S."/>
            <person name="Scheffler B."/>
            <person name="Saski C."/>
            <person name="Grover C."/>
            <person name="Hu G."/>
            <person name="Conover J."/>
            <person name="Carlson J."/>
            <person name="Shu S."/>
            <person name="Boston L."/>
            <person name="Williams M."/>
            <person name="Peterson D."/>
            <person name="Mcgee K."/>
            <person name="Jones D."/>
            <person name="Wendel J."/>
            <person name="Stelly D."/>
            <person name="Grimwood J."/>
            <person name="Schmutz J."/>
        </authorList>
    </citation>
    <scope>NUCLEOTIDE SEQUENCE [LARGE SCALE GENOMIC DNA]</scope>
    <source>
        <strain evidence="1">1808015.09</strain>
    </source>
</reference>
<protein>
    <submittedName>
        <fullName evidence="1">Uncharacterized protein</fullName>
    </submittedName>
</protein>
<dbReference type="EMBL" id="CM017690">
    <property type="protein sequence ID" value="TYH26560.1"/>
    <property type="molecule type" value="Genomic_DNA"/>
</dbReference>
<name>A0A5D2H9G8_GOSDA</name>